<dbReference type="InterPro" id="IPR008713">
    <property type="entry name" value="Phage_lambda_NinG"/>
</dbReference>
<dbReference type="AlphaFoldDB" id="A0A6A7VTF2"/>
<dbReference type="Proteomes" id="UP000406735">
    <property type="component" value="Unassembled WGS sequence"/>
</dbReference>
<dbReference type="RefSeq" id="WP_153080293.1">
    <property type="nucleotide sequence ID" value="NZ_VZAU01000055.1"/>
</dbReference>
<feature type="compositionally biased region" description="Basic residues" evidence="1">
    <location>
        <begin position="1"/>
        <end position="21"/>
    </location>
</feature>
<reference evidence="2 3" key="1">
    <citation type="submission" date="2019-09" db="EMBL/GenBank/DDBJ databases">
        <title>Distinct polysaccharide growth profiles of human intestinal Prevotella copri isolates.</title>
        <authorList>
            <person name="Fehlner-Peach H."/>
            <person name="Magnabosco C."/>
            <person name="Raghavan V."/>
            <person name="Scher J.U."/>
            <person name="Tett A."/>
            <person name="Cox L.M."/>
            <person name="Gottsegen C."/>
            <person name="Watters A."/>
            <person name="Wiltshire- Gordon J.D."/>
            <person name="Segata N."/>
            <person name="Bonneau R."/>
            <person name="Littman D.R."/>
        </authorList>
    </citation>
    <scope>NUCLEOTIDE SEQUENCE [LARGE SCALE GENOMIC DNA]</scope>
    <source>
        <strain evidence="3">iK21513</strain>
    </source>
</reference>
<gene>
    <name evidence="2" type="ORF">F7D97_13980</name>
</gene>
<organism evidence="2 3">
    <name type="scientific">Segatella copri</name>
    <dbReference type="NCBI Taxonomy" id="165179"/>
    <lineage>
        <taxon>Bacteria</taxon>
        <taxon>Pseudomonadati</taxon>
        <taxon>Bacteroidota</taxon>
        <taxon>Bacteroidia</taxon>
        <taxon>Bacteroidales</taxon>
        <taxon>Prevotellaceae</taxon>
        <taxon>Segatella</taxon>
    </lineage>
</organism>
<sequence length="155" mass="18275">MFPFYKKKKKSPSAPKRRKKSKPDLVKRLDKVFALYIRLRDCMPSGMGQCISCGKIKPYRELDCGHFFGRSNMATRFDEDNCNAECIGCNRVKSDHLIYYQENLIKKIGVSRFSTLRERAHSIKKWDDDELEKMIKYYTNEVKRLSYEKGITVNL</sequence>
<dbReference type="Gene3D" id="1.10.30.50">
    <property type="match status" value="1"/>
</dbReference>
<dbReference type="Pfam" id="PF05766">
    <property type="entry name" value="NinG"/>
    <property type="match status" value="1"/>
</dbReference>
<protein>
    <submittedName>
        <fullName evidence="2">Recombinase</fullName>
    </submittedName>
</protein>
<name>A0A6A7VTF2_9BACT</name>
<accession>A0A6A7VTF2</accession>
<feature type="region of interest" description="Disordered" evidence="1">
    <location>
        <begin position="1"/>
        <end position="22"/>
    </location>
</feature>
<evidence type="ECO:0000313" key="3">
    <source>
        <dbReference type="Proteomes" id="UP000406735"/>
    </source>
</evidence>
<dbReference type="EMBL" id="VZCY01000115">
    <property type="protein sequence ID" value="MQN10999.1"/>
    <property type="molecule type" value="Genomic_DNA"/>
</dbReference>
<comment type="caution">
    <text evidence="2">The sequence shown here is derived from an EMBL/GenBank/DDBJ whole genome shotgun (WGS) entry which is preliminary data.</text>
</comment>
<proteinExistence type="predicted"/>
<evidence type="ECO:0000256" key="1">
    <source>
        <dbReference type="SAM" id="MobiDB-lite"/>
    </source>
</evidence>
<evidence type="ECO:0000313" key="2">
    <source>
        <dbReference type="EMBL" id="MQN10999.1"/>
    </source>
</evidence>